<dbReference type="Proteomes" id="UP000076584">
    <property type="component" value="Unassembled WGS sequence"/>
</dbReference>
<feature type="region of interest" description="Disordered" evidence="1">
    <location>
        <begin position="1199"/>
        <end position="1269"/>
    </location>
</feature>
<protein>
    <submittedName>
        <fullName evidence="2">Uncharacterized protein</fullName>
    </submittedName>
</protein>
<evidence type="ECO:0000313" key="3">
    <source>
        <dbReference type="Proteomes" id="UP000076584"/>
    </source>
</evidence>
<name>A0A167E783_COLIC</name>
<feature type="compositionally biased region" description="Polar residues" evidence="1">
    <location>
        <begin position="1321"/>
        <end position="1331"/>
    </location>
</feature>
<feature type="compositionally biased region" description="Acidic residues" evidence="1">
    <location>
        <begin position="32"/>
        <end position="48"/>
    </location>
</feature>
<feature type="region of interest" description="Disordered" evidence="1">
    <location>
        <begin position="1321"/>
        <end position="1379"/>
    </location>
</feature>
<accession>A0A167E783</accession>
<feature type="compositionally biased region" description="Basic and acidic residues" evidence="1">
    <location>
        <begin position="1332"/>
        <end position="1347"/>
    </location>
</feature>
<keyword evidence="3" id="KW-1185">Reference proteome</keyword>
<feature type="region of interest" description="Disordered" evidence="1">
    <location>
        <begin position="15"/>
        <end position="48"/>
    </location>
</feature>
<feature type="compositionally biased region" description="Low complexity" evidence="1">
    <location>
        <begin position="1225"/>
        <end position="1238"/>
    </location>
</feature>
<evidence type="ECO:0000313" key="2">
    <source>
        <dbReference type="EMBL" id="KZL84783.1"/>
    </source>
</evidence>
<comment type="caution">
    <text evidence="2">The sequence shown here is derived from an EMBL/GenBank/DDBJ whole genome shotgun (WGS) entry which is preliminary data.</text>
</comment>
<sequence>MAAASDQDVDAILQFDENWYQNNTREYPEHSIDEDDEVDDNDNDDSGDAIDKRLAHATRSHDNSIQLNASQRPGCQHATLRIQTPPAKLANQGAWEFIEFIPAWTDPLWDGHDTVMLDEDLNHLVRKKGLLNKLRPAQLPQDRSQNPTAFALRFGIHPDRIDGRSRLTPTRSTFRKFKVNGVDTIDIKGDYIVRQAERYAANASLEDVDALLEKYSQITSDDARQPSETERFVLQAMQDMQDDEDWQSLVFGGLLEDGVLSLESTYGCNLENGLHRLLQRNKWNATTWRGDEPENPRLVYQAGNIKGEWDPRTNDDLWRRMQPALQAASRILAFLEHHDPFWARLMDVFNRVRIPASRDPRPPHRRKMYSAWNFRMQDDRAFSAVADDHVRASVDAVSITWKTLHSCIQFELGSAFGSSSGGETLAGSTAAEGDKIVVKLSADCLWPVVVDGYSHDEKIMSNFSLAATIIHEIAHAVNYAQMHWLHTPGPTADDAPDFDKQPELKRQLLSIGVHLFGSKALIERNPIEPYFENEQKSELGHSTENYIFGGSNWQAICQSNMPMKHLHFLPSGSLMIRWPTGFNYQNDRMQTWSEIRKNPADMILRTPPMPADTYRLPVKVADIARFFSEGFWKSEVKKFGTAALRLGTTYPTKVRFVMDEFPVASTQDDTSELGTMMMSLWPDEEKLKQTGAIVWEFLERLLGEYFRYHSVHFRWQKDYLNLFSRLETIELAVKQFDIGVMEVQVLNNLLWYTSPNRKKKDIAGHRDSWKAITLQRYRALVEKRKSSCSRVPFELPYGSDKLQDDNTFWDRIKEVSTYAQRRFNDLLRKVYDRLLFEVDCIRGLYLDIYQLSAEEREKSMQRKVIGQLVSRLKVLEKQCGRILDYHNGVSALKTSFDVRPHFTQSFTPLMEQIKELVPWAEDIREINPNNFQRLQPLIPNIRKAKRPTSMRLVKFAQKEIDLMPVECLVEIQPFLLFVRDKLRAAENIKIDLAKDQKDHLEAIVSQLKASQNSNAVDDDSDENDDTLTKIIKERKNDKDNLPSRRDVTKRRRIYAPRLVPLELDHPRPLSRSTGPKARRPFRSTKASKISPSVADSKLQPQIPNPFANFPSFTFPLANRGEPHVFSSQHPQLPLQASIAFPNQMPGGPQPMGIFPHPGALSASFTHDLLLERKYREVLATQSSEKPPVLPLAFRRHPGFHDVPREPAPLIPDSPESERGRQRCIPDSQSCSPLSSSVSPLPPRSTGAGTSRASLPEQHVEDSPETTTTVMQKYPRDIQGQQRQQAISGGSLIPVTNTMSKSQLGPQGTAVPKPAANGLLMNENSVAPSRSRGIQEQRMDWQPDEVPKRAGLSRSDSEGDLMNFPESRDLDGDQAMLDPW</sequence>
<dbReference type="STRING" id="1573173.A0A167E783"/>
<organism evidence="2 3">
    <name type="scientific">Colletotrichum incanum</name>
    <name type="common">Soybean anthracnose fungus</name>
    <dbReference type="NCBI Taxonomy" id="1573173"/>
    <lineage>
        <taxon>Eukaryota</taxon>
        <taxon>Fungi</taxon>
        <taxon>Dikarya</taxon>
        <taxon>Ascomycota</taxon>
        <taxon>Pezizomycotina</taxon>
        <taxon>Sordariomycetes</taxon>
        <taxon>Hypocreomycetidae</taxon>
        <taxon>Glomerellales</taxon>
        <taxon>Glomerellaceae</taxon>
        <taxon>Colletotrichum</taxon>
        <taxon>Colletotrichum spaethianum species complex</taxon>
    </lineage>
</organism>
<dbReference type="EMBL" id="LFIW01000787">
    <property type="protein sequence ID" value="KZL84783.1"/>
    <property type="molecule type" value="Genomic_DNA"/>
</dbReference>
<evidence type="ECO:0000256" key="1">
    <source>
        <dbReference type="SAM" id="MobiDB-lite"/>
    </source>
</evidence>
<feature type="region of interest" description="Disordered" evidence="1">
    <location>
        <begin position="1064"/>
        <end position="1102"/>
    </location>
</feature>
<gene>
    <name evidence="2" type="ORF">CI238_10197</name>
</gene>
<reference evidence="2 3" key="1">
    <citation type="submission" date="2015-06" db="EMBL/GenBank/DDBJ databases">
        <title>Survival trade-offs in plant roots during colonization by closely related pathogenic and mutualistic fungi.</title>
        <authorList>
            <person name="Hacquard S."/>
            <person name="Kracher B."/>
            <person name="Hiruma K."/>
            <person name="Weinman A."/>
            <person name="Muench P."/>
            <person name="Garrido Oter R."/>
            <person name="Ver Loren van Themaat E."/>
            <person name="Dallerey J.-F."/>
            <person name="Damm U."/>
            <person name="Henrissat B."/>
            <person name="Lespinet O."/>
            <person name="Thon M."/>
            <person name="Kemen E."/>
            <person name="McHardy A.C."/>
            <person name="Schulze-Lefert P."/>
            <person name="O'Connell R.J."/>
        </authorList>
    </citation>
    <scope>NUCLEOTIDE SEQUENCE [LARGE SCALE GENOMIC DNA]</scope>
    <source>
        <strain evidence="2 3">MAFF 238704</strain>
    </source>
</reference>
<proteinExistence type="predicted"/>